<reference evidence="1 2" key="1">
    <citation type="journal article" date="2013" name="Genome Announc.">
        <title>Draft Genome Sequence of Shewanella decolorationis S12, a Dye-Degrading Bacterium Isolated from a Wastewater Treatment Plant.</title>
        <authorList>
            <person name="Xu M."/>
            <person name="Fang Y."/>
            <person name="Liu J."/>
            <person name="Chen X."/>
            <person name="Sun G."/>
            <person name="Guo J."/>
            <person name="Hua Z."/>
            <person name="Tu Q."/>
            <person name="Wu L."/>
            <person name="Zhou J."/>
            <person name="Liu X."/>
        </authorList>
    </citation>
    <scope>NUCLEOTIDE SEQUENCE [LARGE SCALE GENOMIC DNA]</scope>
    <source>
        <strain evidence="1 2">S12</strain>
    </source>
</reference>
<evidence type="ECO:0000313" key="1">
    <source>
        <dbReference type="EMBL" id="ESE40928.1"/>
    </source>
</evidence>
<sequence length="159" mass="17937">MSIFDIFKNKSPVNVDKQIQDISYQMNEYSTDARRRSDIFVTVAEQQGLEVLPGRFGGEYNNDMLAAGEKNGQFLLMLGMKITGSDGGIQLDKQSMGCFLQFSKPWLDMVIYSLRLSGTQFAIADKIERHVKDNTISLAIAFIDMETKKLNIIPLTIQD</sequence>
<proteinExistence type="predicted"/>
<organism evidence="1 2">
    <name type="scientific">Shewanella decolorationis S12</name>
    <dbReference type="NCBI Taxonomy" id="1353536"/>
    <lineage>
        <taxon>Bacteria</taxon>
        <taxon>Pseudomonadati</taxon>
        <taxon>Pseudomonadota</taxon>
        <taxon>Gammaproteobacteria</taxon>
        <taxon>Alteromonadales</taxon>
        <taxon>Shewanellaceae</taxon>
        <taxon>Shewanella</taxon>
    </lineage>
</organism>
<dbReference type="EMBL" id="AXZL01000068">
    <property type="protein sequence ID" value="ESE40928.1"/>
    <property type="molecule type" value="Genomic_DNA"/>
</dbReference>
<protein>
    <submittedName>
        <fullName evidence="1">Uncharacterized protein</fullName>
    </submittedName>
</protein>
<name>A0ABP2Z2T3_9GAMM</name>
<accession>A0ABP2Z2T3</accession>
<dbReference type="Proteomes" id="UP000017548">
    <property type="component" value="Unassembled WGS sequence"/>
</dbReference>
<gene>
    <name evidence="1" type="ORF">SHD_2485</name>
</gene>
<keyword evidence="2" id="KW-1185">Reference proteome</keyword>
<comment type="caution">
    <text evidence="1">The sequence shown here is derived from an EMBL/GenBank/DDBJ whole genome shotgun (WGS) entry which is preliminary data.</text>
</comment>
<evidence type="ECO:0000313" key="2">
    <source>
        <dbReference type="Proteomes" id="UP000017548"/>
    </source>
</evidence>
<dbReference type="RefSeq" id="WP_023267468.1">
    <property type="nucleotide sequence ID" value="NZ_AXZL01000068.1"/>
</dbReference>